<feature type="region of interest" description="Disordered" evidence="4">
    <location>
        <begin position="762"/>
        <end position="843"/>
    </location>
</feature>
<sequence>MNRVRRRDKQPSTSDVTENPDSGYAVYVGNLAKSTTREALWEFFGSGRGPVLDFCFRLEDCTYCPTKVALIRFANLEDQQWALMLNQTLLDGNRLLVTEVNSDAVFTPKNTAMVMNLSDEITEEDLYKRFRTIGAIEAVLKPAHNYGYVGFVHAESLEGAMNLHNQFLKGFKMNIQPIRRNVSMLLERSPEFGSIREKCGALGLKYRPEAESETRLLVTNIPRQTPEEDALAYFERFGKILDWVMEKSAISVMTNSAGVTYLDPKTARKVFLAGPHYFQGGCLDVFHPQLTYGEVSSKLAVLLQGTNTFITNDEIFEAMSECGPVSYIHRVDAVRHCTIVRFRSTDAVIQALKVKQIAGENVLVTNYTERNYNSDVPPYPEMFPKTSTRLEKEETLSYLMEQEQRAEQTRLVTVPDESYRSPSEEYFRNEVRILNYPKGTTMVQFREYFRKHGNVINLRELHKGRRFAEAFVSFDTLLEARRACTMNQRFMNTRRVLIHLASERVLLDPERCVRVTGPLVDVYDEDIYDTYCELGTVQFVLRESDDAAVVGLDQAKWLPAALTVTAVGKCSVQTSRIRKQEQDFEEGPEREPAREEESYQIDLTEEDDCYGYSNFDDDAEPAGGMTSQGYYAQDSMGSFDSTNANDVPALSEVRNSWQTMGLRKHALEEPIDDDPEMERLRNQLASRRKLDTSEDAELLGSRRPKVQRVVEPAQDSQDYDSSTTFGELLGRRRERGQRAPVPPMMSQGNAAIDVYGDIGGMPSGPPMASQWGPPVQQQGPSGWNAGPPMGPRGPMGPGPGGQMGPGVPMGPGGQMGPGGPMGGPPGGPMGPNGPPSNPDQPQITPLMRSLMQKIETEMSYTQAFSTMPMIEQYRLVNGIINQHLQFQQFTNMPMDTKIGYLCSGSNGFPASYAFGLFTYPQQQQLLALIHADFVKNNPQPLGPGPMGSAGPMNNSGPNITPAMRKLMQKIEAEMSDTQAFCTMPMMEQLKLVDGIIKQHRTFKKFTSLSVDDKIKHLISGANGFGCAYSFTLFTYPQQHMLLSLIHADYIKNFPDALKPEIPRTVHTIVPVEVPPAPVEPPRHQPAFQQKKKRAQEFKMSPATNSLIQKLGSQLKNSAFPTLETKEKVRLVDDLMYNQKLPRFVKLSLFGKIKFLLSVKAEKWFRSKETFKLFTTTQQELILSIIHADYIKNNVVQPYLSKNPAVQEDQTDYSTIQRSRSPSPMTLPDHLNRAPAARSPSPDPFASTSRSTGKSPTWDDGQGRSRSRSANSERFSISPEPLPNQRRQVDAEFDDNTVLVSNLSYFTTDDELTELFGRFGQIVAIKSVNGVNMTRIKRKRAHITFETVEQARRAIGTMHLKRYRNVLLTVQQSNMVVWPRPGHAIKVFVHEGHSELAIYDTFKMCGTITNIWTRFDKKHKDIPFYLVDFLHQDALPAALELFKLNIGWPCQVFPVEEKNPGQQGAGGWSGAGRGR</sequence>
<name>A0A8D8KNL4_CULPI</name>
<feature type="region of interest" description="Disordered" evidence="4">
    <location>
        <begin position="577"/>
        <end position="598"/>
    </location>
</feature>
<dbReference type="PROSITE" id="PS50102">
    <property type="entry name" value="RRM"/>
    <property type="match status" value="4"/>
</dbReference>
<evidence type="ECO:0000256" key="4">
    <source>
        <dbReference type="SAM" id="MobiDB-lite"/>
    </source>
</evidence>
<evidence type="ECO:0000259" key="5">
    <source>
        <dbReference type="PROSITE" id="PS50102"/>
    </source>
</evidence>
<dbReference type="CDD" id="cd00590">
    <property type="entry name" value="RRM_SF"/>
    <property type="match status" value="3"/>
</dbReference>
<dbReference type="SUPFAM" id="SSF54928">
    <property type="entry name" value="RNA-binding domain, RBD"/>
    <property type="match status" value="5"/>
</dbReference>
<feature type="compositionally biased region" description="Pro residues" evidence="4">
    <location>
        <begin position="788"/>
        <end position="797"/>
    </location>
</feature>
<evidence type="ECO:0000256" key="3">
    <source>
        <dbReference type="PROSITE-ProRule" id="PRU00176"/>
    </source>
</evidence>
<organism evidence="6">
    <name type="scientific">Culex pipiens</name>
    <name type="common">House mosquito</name>
    <dbReference type="NCBI Taxonomy" id="7175"/>
    <lineage>
        <taxon>Eukaryota</taxon>
        <taxon>Metazoa</taxon>
        <taxon>Ecdysozoa</taxon>
        <taxon>Arthropoda</taxon>
        <taxon>Hexapoda</taxon>
        <taxon>Insecta</taxon>
        <taxon>Pterygota</taxon>
        <taxon>Neoptera</taxon>
        <taxon>Endopterygota</taxon>
        <taxon>Diptera</taxon>
        <taxon>Nematocera</taxon>
        <taxon>Culicoidea</taxon>
        <taxon>Culicidae</taxon>
        <taxon>Culicinae</taxon>
        <taxon>Culicini</taxon>
        <taxon>Culex</taxon>
        <taxon>Culex</taxon>
    </lineage>
</organism>
<proteinExistence type="predicted"/>
<dbReference type="Pfam" id="PF00076">
    <property type="entry name" value="RRM_1"/>
    <property type="match status" value="3"/>
</dbReference>
<feature type="compositionally biased region" description="Low complexity" evidence="4">
    <location>
        <begin position="1233"/>
        <end position="1246"/>
    </location>
</feature>
<feature type="compositionally biased region" description="Polar residues" evidence="4">
    <location>
        <begin position="1211"/>
        <end position="1223"/>
    </location>
</feature>
<evidence type="ECO:0000256" key="1">
    <source>
        <dbReference type="ARBA" id="ARBA00022737"/>
    </source>
</evidence>
<accession>A0A8D8KNL4</accession>
<feature type="compositionally biased region" description="Polar residues" evidence="4">
    <location>
        <begin position="11"/>
        <end position="20"/>
    </location>
</feature>
<feature type="region of interest" description="Disordered" evidence="4">
    <location>
        <begin position="708"/>
        <end position="747"/>
    </location>
</feature>
<keyword evidence="1" id="KW-0677">Repeat</keyword>
<feature type="region of interest" description="Disordered" evidence="4">
    <location>
        <begin position="1205"/>
        <end position="1289"/>
    </location>
</feature>
<feature type="compositionally biased region" description="Gly residues" evidence="4">
    <location>
        <begin position="798"/>
        <end position="821"/>
    </location>
</feature>
<feature type="compositionally biased region" description="Pro residues" evidence="4">
    <location>
        <begin position="822"/>
        <end position="838"/>
    </location>
</feature>
<dbReference type="InterPro" id="IPR000504">
    <property type="entry name" value="RRM_dom"/>
</dbReference>
<evidence type="ECO:0000256" key="2">
    <source>
        <dbReference type="ARBA" id="ARBA00022884"/>
    </source>
</evidence>
<dbReference type="PANTHER" id="PTHR24012">
    <property type="entry name" value="RNA BINDING PROTEIN"/>
    <property type="match status" value="1"/>
</dbReference>
<reference evidence="6" key="1">
    <citation type="submission" date="2021-05" db="EMBL/GenBank/DDBJ databases">
        <authorList>
            <person name="Alioto T."/>
            <person name="Alioto T."/>
            <person name="Gomez Garrido J."/>
        </authorList>
    </citation>
    <scope>NUCLEOTIDE SEQUENCE</scope>
</reference>
<feature type="domain" description="RRM" evidence="5">
    <location>
        <begin position="110"/>
        <end position="180"/>
    </location>
</feature>
<dbReference type="InterPro" id="IPR012677">
    <property type="entry name" value="Nucleotide-bd_a/b_plait_sf"/>
</dbReference>
<evidence type="ECO:0000313" key="6">
    <source>
        <dbReference type="EMBL" id="CAG6593955.1"/>
    </source>
</evidence>
<feature type="compositionally biased region" description="Polar residues" evidence="4">
    <location>
        <begin position="714"/>
        <end position="725"/>
    </location>
</feature>
<dbReference type="Gene3D" id="3.30.70.330">
    <property type="match status" value="5"/>
</dbReference>
<keyword evidence="2 3" id="KW-0694">RNA-binding</keyword>
<dbReference type="EMBL" id="HBUE01225547">
    <property type="protein sequence ID" value="CAG6541871.1"/>
    <property type="molecule type" value="Transcribed_RNA"/>
</dbReference>
<feature type="region of interest" description="Disordered" evidence="4">
    <location>
        <begin position="1"/>
        <end position="20"/>
    </location>
</feature>
<dbReference type="SMART" id="SM00360">
    <property type="entry name" value="RRM"/>
    <property type="match status" value="6"/>
</dbReference>
<dbReference type="EMBL" id="HBUE01332269">
    <property type="protein sequence ID" value="CAG6593955.1"/>
    <property type="molecule type" value="Transcribed_RNA"/>
</dbReference>
<dbReference type="GO" id="GO:0003723">
    <property type="term" value="F:RNA binding"/>
    <property type="evidence" value="ECO:0007669"/>
    <property type="project" value="UniProtKB-UniRule"/>
</dbReference>
<feature type="domain" description="RRM" evidence="5">
    <location>
        <begin position="429"/>
        <end position="503"/>
    </location>
</feature>
<dbReference type="InterPro" id="IPR035979">
    <property type="entry name" value="RBD_domain_sf"/>
</dbReference>
<feature type="domain" description="RRM" evidence="5">
    <location>
        <begin position="24"/>
        <end position="102"/>
    </location>
</feature>
<protein>
    <submittedName>
        <fullName evidence="6">(northern house mosquito) hypothetical protein</fullName>
    </submittedName>
</protein>
<feature type="domain" description="RRM" evidence="5">
    <location>
        <begin position="1295"/>
        <end position="1374"/>
    </location>
</feature>
<feature type="compositionally biased region" description="Basic and acidic residues" evidence="4">
    <location>
        <begin position="578"/>
        <end position="597"/>
    </location>
</feature>